<evidence type="ECO:0000256" key="6">
    <source>
        <dbReference type="ARBA" id="ARBA00022475"/>
    </source>
</evidence>
<evidence type="ECO:0000256" key="8">
    <source>
        <dbReference type="ARBA" id="ARBA00022679"/>
    </source>
</evidence>
<dbReference type="InterPro" id="IPR027417">
    <property type="entry name" value="P-loop_NTPase"/>
</dbReference>
<dbReference type="InterPro" id="IPR050445">
    <property type="entry name" value="Bact_polysacc_biosynth/exp"/>
</dbReference>
<name>A0A1R4J952_9MICC</name>
<evidence type="ECO:0000256" key="10">
    <source>
        <dbReference type="ARBA" id="ARBA00022741"/>
    </source>
</evidence>
<gene>
    <name evidence="19" type="ORF">FM125_07190</name>
</gene>
<evidence type="ECO:0000256" key="12">
    <source>
        <dbReference type="ARBA" id="ARBA00022840"/>
    </source>
</evidence>
<evidence type="ECO:0000256" key="2">
    <source>
        <dbReference type="ARBA" id="ARBA00006683"/>
    </source>
</evidence>
<comment type="catalytic activity">
    <reaction evidence="16">
        <text>L-tyrosyl-[protein] + ATP = O-phospho-L-tyrosyl-[protein] + ADP + H(+)</text>
        <dbReference type="Rhea" id="RHEA:10596"/>
        <dbReference type="Rhea" id="RHEA-COMP:10136"/>
        <dbReference type="Rhea" id="RHEA-COMP:20101"/>
        <dbReference type="ChEBI" id="CHEBI:15378"/>
        <dbReference type="ChEBI" id="CHEBI:30616"/>
        <dbReference type="ChEBI" id="CHEBI:46858"/>
        <dbReference type="ChEBI" id="CHEBI:61978"/>
        <dbReference type="ChEBI" id="CHEBI:456216"/>
        <dbReference type="EC" id="2.7.10.2"/>
    </reaction>
</comment>
<dbReference type="GO" id="GO:0005886">
    <property type="term" value="C:plasma membrane"/>
    <property type="evidence" value="ECO:0007669"/>
    <property type="project" value="UniProtKB-SubCell"/>
</dbReference>
<keyword evidence="7" id="KW-0997">Cell inner membrane</keyword>
<evidence type="ECO:0000313" key="20">
    <source>
        <dbReference type="Proteomes" id="UP000196230"/>
    </source>
</evidence>
<dbReference type="GO" id="GO:0005524">
    <property type="term" value="F:ATP binding"/>
    <property type="evidence" value="ECO:0007669"/>
    <property type="project" value="UniProtKB-KW"/>
</dbReference>
<evidence type="ECO:0000256" key="9">
    <source>
        <dbReference type="ARBA" id="ARBA00022692"/>
    </source>
</evidence>
<dbReference type="InterPro" id="IPR025669">
    <property type="entry name" value="AAA_dom"/>
</dbReference>
<evidence type="ECO:0000256" key="7">
    <source>
        <dbReference type="ARBA" id="ARBA00022519"/>
    </source>
</evidence>
<dbReference type="EC" id="2.7.10.2" evidence="5"/>
<keyword evidence="12" id="KW-0067">ATP-binding</keyword>
<keyword evidence="6" id="KW-1003">Cell membrane</keyword>
<evidence type="ECO:0000256" key="16">
    <source>
        <dbReference type="ARBA" id="ARBA00051245"/>
    </source>
</evidence>
<evidence type="ECO:0000256" key="3">
    <source>
        <dbReference type="ARBA" id="ARBA00007316"/>
    </source>
</evidence>
<keyword evidence="9" id="KW-0812">Transmembrane</keyword>
<protein>
    <recommendedName>
        <fullName evidence="5">non-specific protein-tyrosine kinase</fullName>
        <ecNumber evidence="5">2.7.10.2</ecNumber>
    </recommendedName>
</protein>
<organism evidence="19 20">
    <name type="scientific">Micrococcus lylae</name>
    <dbReference type="NCBI Taxonomy" id="1273"/>
    <lineage>
        <taxon>Bacteria</taxon>
        <taxon>Bacillati</taxon>
        <taxon>Actinomycetota</taxon>
        <taxon>Actinomycetes</taxon>
        <taxon>Micrococcales</taxon>
        <taxon>Micrococcaceae</taxon>
        <taxon>Micrococcus</taxon>
    </lineage>
</organism>
<proteinExistence type="inferred from homology"/>
<evidence type="ECO:0000256" key="4">
    <source>
        <dbReference type="ARBA" id="ARBA00008883"/>
    </source>
</evidence>
<keyword evidence="10" id="KW-0547">Nucleotide-binding</keyword>
<sequence length="450" mass="47454">MMELKQYSQIFRQYWISAMATLLACIGLAAAFTFLQTPKYTASASVFITVESGSSAGELSSGATYAERQVASFVSMADSALVLDPVVDELDLDMTTAELAEKVSVMAPADTSIIELKVEDEDPARAAEMVNAVADSLSNATSEVVPQGPENTELVTATVIEPGVEADSPSSPNLLINLALGALVGLLLGCGQAILRSVLDTRIRTTDDVENISDAPVLASVDRNTASPEAKEQDGPSRGVQWANAEAYRKLRTSIGFVGLGGERRSSMVITSSIQGEGKTETAVNLARVLAQAGERVLLIDADLRRPQVGPRLGLDSELGLSDVLTGRVDLEDVLIDADGDYMKVLAAGTVPPNPSELLGSEAMAHLLALTERQYDYVILDAPPLLPVTDSVVLGDQTGGAVVVARSGYARKQQLSDALGILKTADVTVLGLVLNDVPASKSGGYSQYYY</sequence>
<dbReference type="Pfam" id="PF13614">
    <property type="entry name" value="AAA_31"/>
    <property type="match status" value="1"/>
</dbReference>
<comment type="similarity">
    <text evidence="3">Belongs to the CpsD/CapB family.</text>
</comment>
<dbReference type="SUPFAM" id="SSF52540">
    <property type="entry name" value="P-loop containing nucleoside triphosphate hydrolases"/>
    <property type="match status" value="1"/>
</dbReference>
<dbReference type="AlphaFoldDB" id="A0A1R4J952"/>
<dbReference type="CDD" id="cd05387">
    <property type="entry name" value="BY-kinase"/>
    <property type="match status" value="1"/>
</dbReference>
<dbReference type="FunFam" id="3.40.50.300:FF:000527">
    <property type="entry name" value="Tyrosine-protein kinase etk"/>
    <property type="match status" value="1"/>
</dbReference>
<dbReference type="EMBL" id="FUKP01000049">
    <property type="protein sequence ID" value="SJN28562.1"/>
    <property type="molecule type" value="Genomic_DNA"/>
</dbReference>
<dbReference type="PANTHER" id="PTHR32309">
    <property type="entry name" value="TYROSINE-PROTEIN KINASE"/>
    <property type="match status" value="1"/>
</dbReference>
<evidence type="ECO:0000256" key="13">
    <source>
        <dbReference type="ARBA" id="ARBA00022989"/>
    </source>
</evidence>
<evidence type="ECO:0000256" key="14">
    <source>
        <dbReference type="ARBA" id="ARBA00023136"/>
    </source>
</evidence>
<dbReference type="Proteomes" id="UP000196230">
    <property type="component" value="Unassembled WGS sequence"/>
</dbReference>
<dbReference type="Pfam" id="PF02706">
    <property type="entry name" value="Wzz"/>
    <property type="match status" value="1"/>
</dbReference>
<evidence type="ECO:0000256" key="1">
    <source>
        <dbReference type="ARBA" id="ARBA00004429"/>
    </source>
</evidence>
<dbReference type="PANTHER" id="PTHR32309:SF13">
    <property type="entry name" value="FERRIC ENTEROBACTIN TRANSPORT PROTEIN FEPE"/>
    <property type="match status" value="1"/>
</dbReference>
<dbReference type="GO" id="GO:0004715">
    <property type="term" value="F:non-membrane spanning protein tyrosine kinase activity"/>
    <property type="evidence" value="ECO:0007669"/>
    <property type="project" value="UniProtKB-EC"/>
</dbReference>
<comment type="similarity">
    <text evidence="2">Belongs to the CpsC/CapA family.</text>
</comment>
<evidence type="ECO:0000256" key="15">
    <source>
        <dbReference type="ARBA" id="ARBA00023137"/>
    </source>
</evidence>
<feature type="domain" description="Polysaccharide chain length determinant N-terminal" evidence="17">
    <location>
        <begin position="7"/>
        <end position="90"/>
    </location>
</feature>
<dbReference type="GO" id="GO:0042802">
    <property type="term" value="F:identical protein binding"/>
    <property type="evidence" value="ECO:0007669"/>
    <property type="project" value="UniProtKB-ARBA"/>
</dbReference>
<dbReference type="InterPro" id="IPR005702">
    <property type="entry name" value="Wzc-like_C"/>
</dbReference>
<evidence type="ECO:0000256" key="11">
    <source>
        <dbReference type="ARBA" id="ARBA00022777"/>
    </source>
</evidence>
<reference evidence="19 20" key="1">
    <citation type="submission" date="2017-02" db="EMBL/GenBank/DDBJ databases">
        <authorList>
            <person name="Peterson S.W."/>
        </authorList>
    </citation>
    <scope>NUCLEOTIDE SEQUENCE [LARGE SCALE GENOMIC DNA]</scope>
    <source>
        <strain evidence="19 20">2B3F</strain>
    </source>
</reference>
<comment type="subcellular location">
    <subcellularLocation>
        <location evidence="1">Cell inner membrane</location>
        <topology evidence="1">Multi-pass membrane protein</topology>
    </subcellularLocation>
</comment>
<keyword evidence="11 19" id="KW-0418">Kinase</keyword>
<keyword evidence="8 19" id="KW-0808">Transferase</keyword>
<keyword evidence="15" id="KW-0829">Tyrosine-protein kinase</keyword>
<evidence type="ECO:0000259" key="17">
    <source>
        <dbReference type="Pfam" id="PF02706"/>
    </source>
</evidence>
<dbReference type="PROSITE" id="PS51257">
    <property type="entry name" value="PROKAR_LIPOPROTEIN"/>
    <property type="match status" value="1"/>
</dbReference>
<keyword evidence="14" id="KW-0472">Membrane</keyword>
<feature type="domain" description="AAA" evidence="18">
    <location>
        <begin position="276"/>
        <end position="393"/>
    </location>
</feature>
<comment type="similarity">
    <text evidence="4">Belongs to the etk/wzc family.</text>
</comment>
<dbReference type="NCBIfam" id="TIGR01007">
    <property type="entry name" value="eps_fam"/>
    <property type="match status" value="1"/>
</dbReference>
<keyword evidence="13" id="KW-1133">Transmembrane helix</keyword>
<dbReference type="InterPro" id="IPR003856">
    <property type="entry name" value="LPS_length_determ_N"/>
</dbReference>
<evidence type="ECO:0000313" key="19">
    <source>
        <dbReference type="EMBL" id="SJN28562.1"/>
    </source>
</evidence>
<dbReference type="Gene3D" id="3.40.50.300">
    <property type="entry name" value="P-loop containing nucleotide triphosphate hydrolases"/>
    <property type="match status" value="1"/>
</dbReference>
<evidence type="ECO:0000256" key="5">
    <source>
        <dbReference type="ARBA" id="ARBA00011903"/>
    </source>
</evidence>
<accession>A0A1R4J952</accession>
<evidence type="ECO:0000259" key="18">
    <source>
        <dbReference type="Pfam" id="PF13614"/>
    </source>
</evidence>